<dbReference type="PATRIC" id="fig|1229783.3.peg.1231"/>
<dbReference type="Proteomes" id="UP000009885">
    <property type="component" value="Unassembled WGS sequence"/>
</dbReference>
<sequence>MLLSTQSEIGWTENGLVLTDKSNPNYVTLINSSGIGVSKDGGQTFEEAIRRGAINANLITAGAMNANYIRAGKLNADLVEVVGAKSSVRLNSSGLHIKRGQIDIQRPDGATWVQNGIPKFSLAVQRNQFMSPDVGFSGQSYSIPSAFFLTYENFYVFHDARYLVVSFACGVVDAVSAWQSIPIECRVLEFGKSSGNAQARTTITAYQNSSSSFGSVTLDLGVPTYEPRQFYLQARVASQEAVKHNTGYVRTNRVHMKG</sequence>
<organism evidence="1 2">
    <name type="scientific">Staphylococcus massiliensis S46</name>
    <dbReference type="NCBI Taxonomy" id="1229783"/>
    <lineage>
        <taxon>Bacteria</taxon>
        <taxon>Bacillati</taxon>
        <taxon>Bacillota</taxon>
        <taxon>Bacilli</taxon>
        <taxon>Bacillales</taxon>
        <taxon>Staphylococcaceae</taxon>
        <taxon>Staphylococcus</taxon>
    </lineage>
</organism>
<proteinExistence type="predicted"/>
<gene>
    <name evidence="1" type="ORF">C273_06088</name>
</gene>
<dbReference type="RefSeq" id="WP_009383411.1">
    <property type="nucleotide sequence ID" value="NZ_AMSQ01000008.1"/>
</dbReference>
<protein>
    <submittedName>
        <fullName evidence="1">Uncharacterized protein</fullName>
    </submittedName>
</protein>
<dbReference type="STRING" id="1229783.C273_06088"/>
<comment type="caution">
    <text evidence="1">The sequence shown here is derived from an EMBL/GenBank/DDBJ whole genome shotgun (WGS) entry which is preliminary data.</text>
</comment>
<reference evidence="1 2" key="1">
    <citation type="journal article" date="2013" name="Genome Announc.">
        <title>Genome Sequence of Staphylococcus massiliensis Strain S46, Isolated from the Surface of Healthy Human Skin.</title>
        <authorList>
            <person name="Srivastav R."/>
            <person name="Singh A."/>
            <person name="Jangir P.K."/>
            <person name="Kumari C."/>
            <person name="Muduli S."/>
            <person name="Sharma R."/>
        </authorList>
    </citation>
    <scope>NUCLEOTIDE SEQUENCE [LARGE SCALE GENOMIC DNA]</scope>
    <source>
        <strain evidence="1 2">S46</strain>
    </source>
</reference>
<dbReference type="AlphaFoldDB" id="K9APR5"/>
<evidence type="ECO:0000313" key="2">
    <source>
        <dbReference type="Proteomes" id="UP000009885"/>
    </source>
</evidence>
<accession>K9APR5</accession>
<evidence type="ECO:0000313" key="1">
    <source>
        <dbReference type="EMBL" id="EKU48006.1"/>
    </source>
</evidence>
<dbReference type="EMBL" id="AMSQ01000008">
    <property type="protein sequence ID" value="EKU48006.1"/>
    <property type="molecule type" value="Genomic_DNA"/>
</dbReference>
<dbReference type="OrthoDB" id="2311165at2"/>
<keyword evidence="2" id="KW-1185">Reference proteome</keyword>
<name>K9APR5_9STAP</name>